<keyword evidence="1" id="KW-0472">Membrane</keyword>
<dbReference type="PANTHER" id="PTHR37783:SF1">
    <property type="entry name" value="MEMBRANE PROTEIN, PUTATIVE (AFU_ORTHOLOGUE AFUA_1G04315)-RELATED"/>
    <property type="match status" value="1"/>
</dbReference>
<feature type="transmembrane region" description="Helical" evidence="1">
    <location>
        <begin position="149"/>
        <end position="168"/>
    </location>
</feature>
<dbReference type="PANTHER" id="PTHR37783">
    <property type="entry name" value="MEMBRANE PROTEIN, PUTATIVE (AFU_ORTHOLOGUE AFUA_1G04315)-RELATED"/>
    <property type="match status" value="1"/>
</dbReference>
<keyword evidence="1" id="KW-0812">Transmembrane</keyword>
<evidence type="ECO:0000256" key="1">
    <source>
        <dbReference type="SAM" id="Phobius"/>
    </source>
</evidence>
<accession>W6MPX0</accession>
<dbReference type="Pfam" id="PF10615">
    <property type="entry name" value="DUF2470"/>
    <property type="match status" value="1"/>
</dbReference>
<sequence length="213" mass="24814">MSDATARILSHMNKDHSVAVEDYLSVYGGVTVDNKVANVRMRDIELDHMTIGFNHELIETEVLKPIPFDPPMKSLREARERLVAMAKEAAAKRGYSHISINEMVYPPKQNYPVLVLTVLLIWGFFKPDYLYGVVYPKVLPQPVTDFVRFLTPFSFYLIAFLHIGECFLCMRPRLNKHRVPLDFKIEWMLDCLIEGFPSWKRFDKLVKKYEKGE</sequence>
<dbReference type="HOGENOM" id="CLU_081019_1_0_1"/>
<dbReference type="InterPro" id="IPR019595">
    <property type="entry name" value="DUF2470"/>
</dbReference>
<dbReference type="OrthoDB" id="5553410at2759"/>
<dbReference type="Proteomes" id="UP000019384">
    <property type="component" value="Unassembled WGS sequence"/>
</dbReference>
<dbReference type="Gene3D" id="3.20.180.10">
    <property type="entry name" value="PNP-oxidase-like"/>
    <property type="match status" value="1"/>
</dbReference>
<keyword evidence="1" id="KW-1133">Transmembrane helix</keyword>
<organism evidence="3 4">
    <name type="scientific">Kuraishia capsulata CBS 1993</name>
    <dbReference type="NCBI Taxonomy" id="1382522"/>
    <lineage>
        <taxon>Eukaryota</taxon>
        <taxon>Fungi</taxon>
        <taxon>Dikarya</taxon>
        <taxon>Ascomycota</taxon>
        <taxon>Saccharomycotina</taxon>
        <taxon>Pichiomycetes</taxon>
        <taxon>Pichiales</taxon>
        <taxon>Pichiaceae</taxon>
        <taxon>Kuraishia</taxon>
    </lineage>
</organism>
<feature type="domain" description="DUF2470" evidence="2">
    <location>
        <begin position="6"/>
        <end position="85"/>
    </location>
</feature>
<gene>
    <name evidence="3" type="ORF">KUCA_T00004365001</name>
</gene>
<evidence type="ECO:0000313" key="4">
    <source>
        <dbReference type="Proteomes" id="UP000019384"/>
    </source>
</evidence>
<reference evidence="3" key="1">
    <citation type="submission" date="2013-12" db="EMBL/GenBank/DDBJ databases">
        <authorList>
            <person name="Genoscope - CEA"/>
        </authorList>
    </citation>
    <scope>NUCLEOTIDE SEQUENCE</scope>
    <source>
        <strain evidence="3">CBS 1993</strain>
    </source>
</reference>
<dbReference type="AlphaFoldDB" id="W6MPX0"/>
<dbReference type="InterPro" id="IPR037119">
    <property type="entry name" value="Haem_oxidase_HugZ-like_sf"/>
</dbReference>
<dbReference type="EMBL" id="HG793129">
    <property type="protein sequence ID" value="CDK28383.1"/>
    <property type="molecule type" value="Genomic_DNA"/>
</dbReference>
<name>W6MPX0_9ASCO</name>
<evidence type="ECO:0000259" key="2">
    <source>
        <dbReference type="Pfam" id="PF10615"/>
    </source>
</evidence>
<dbReference type="GeneID" id="34521761"/>
<proteinExistence type="predicted"/>
<feature type="transmembrane region" description="Helical" evidence="1">
    <location>
        <begin position="111"/>
        <end position="129"/>
    </location>
</feature>
<protein>
    <recommendedName>
        <fullName evidence="2">DUF2470 domain-containing protein</fullName>
    </recommendedName>
</protein>
<reference evidence="3" key="2">
    <citation type="submission" date="2014-02" db="EMBL/GenBank/DDBJ databases">
        <title>Complete DNA sequence of /Kuraishia capsulata/ illustrates novel genomic features among budding yeasts (/Saccharomycotina/).</title>
        <authorList>
            <person name="Morales L."/>
            <person name="Noel B."/>
            <person name="Porcel B."/>
            <person name="Marcet-Houben M."/>
            <person name="Hullo M-F."/>
            <person name="Sacerdot C."/>
            <person name="Tekaia F."/>
            <person name="Leh-Louis V."/>
            <person name="Despons L."/>
            <person name="Khanna V."/>
            <person name="Aury J-M."/>
            <person name="Barbe V."/>
            <person name="Couloux A."/>
            <person name="Labadie K."/>
            <person name="Pelletier E."/>
            <person name="Souciet J-L."/>
            <person name="Boekhout T."/>
            <person name="Gabaldon T."/>
            <person name="Wincker P."/>
            <person name="Dujon B."/>
        </authorList>
    </citation>
    <scope>NUCLEOTIDE SEQUENCE</scope>
    <source>
        <strain evidence="3">CBS 1993</strain>
    </source>
</reference>
<keyword evidence="4" id="KW-1185">Reference proteome</keyword>
<dbReference type="RefSeq" id="XP_022460373.1">
    <property type="nucleotide sequence ID" value="XM_022601092.1"/>
</dbReference>
<evidence type="ECO:0000313" key="3">
    <source>
        <dbReference type="EMBL" id="CDK28383.1"/>
    </source>
</evidence>